<dbReference type="EMBL" id="HBKQ01031547">
    <property type="protein sequence ID" value="CAE2251289.1"/>
    <property type="molecule type" value="Transcribed_RNA"/>
</dbReference>
<dbReference type="PANTHER" id="PTHR23048:SF0">
    <property type="entry name" value="CALMODULIN LIKE 3"/>
    <property type="match status" value="1"/>
</dbReference>
<dbReference type="GO" id="GO:0016460">
    <property type="term" value="C:myosin II complex"/>
    <property type="evidence" value="ECO:0007669"/>
    <property type="project" value="TreeGrafter"/>
</dbReference>
<evidence type="ECO:0000313" key="7">
    <source>
        <dbReference type="EMBL" id="CAE2251289.1"/>
    </source>
</evidence>
<reference evidence="5" key="1">
    <citation type="submission" date="2021-01" db="EMBL/GenBank/DDBJ databases">
        <authorList>
            <person name="Corre E."/>
            <person name="Pelletier E."/>
            <person name="Niang G."/>
            <person name="Scheremetjew M."/>
            <person name="Finn R."/>
            <person name="Kale V."/>
            <person name="Holt S."/>
            <person name="Cochrane G."/>
            <person name="Meng A."/>
            <person name="Brown T."/>
            <person name="Cohen L."/>
        </authorList>
    </citation>
    <scope>NUCLEOTIDE SEQUENCE</scope>
    <source>
        <strain evidence="5">Isolate 1302-5</strain>
    </source>
</reference>
<dbReference type="CDD" id="cd00051">
    <property type="entry name" value="EFh"/>
    <property type="match status" value="1"/>
</dbReference>
<evidence type="ECO:0000259" key="4">
    <source>
        <dbReference type="PROSITE" id="PS50222"/>
    </source>
</evidence>
<keyword evidence="2" id="KW-0677">Repeat</keyword>
<dbReference type="Pfam" id="PF13499">
    <property type="entry name" value="EF-hand_7"/>
    <property type="match status" value="1"/>
</dbReference>
<dbReference type="InterPro" id="IPR050230">
    <property type="entry name" value="CALM/Myosin/TropC-like"/>
</dbReference>
<name>A0A6U6FWE9_9STRA</name>
<organism evidence="5">
    <name type="scientific">Odontella aurita</name>
    <dbReference type="NCBI Taxonomy" id="265563"/>
    <lineage>
        <taxon>Eukaryota</taxon>
        <taxon>Sar</taxon>
        <taxon>Stramenopiles</taxon>
        <taxon>Ochrophyta</taxon>
        <taxon>Bacillariophyta</taxon>
        <taxon>Mediophyceae</taxon>
        <taxon>Biddulphiophycidae</taxon>
        <taxon>Eupodiscales</taxon>
        <taxon>Odontellaceae</taxon>
        <taxon>Odontella</taxon>
    </lineage>
</organism>
<dbReference type="FunFam" id="1.10.238.10:FF:000003">
    <property type="entry name" value="Calmodulin A"/>
    <property type="match status" value="1"/>
</dbReference>
<evidence type="ECO:0000313" key="5">
    <source>
        <dbReference type="EMBL" id="CAE2251255.1"/>
    </source>
</evidence>
<dbReference type="SMART" id="SM00054">
    <property type="entry name" value="EFh"/>
    <property type="match status" value="3"/>
</dbReference>
<dbReference type="InterPro" id="IPR002048">
    <property type="entry name" value="EF_hand_dom"/>
</dbReference>
<dbReference type="EMBL" id="HBKQ01031525">
    <property type="protein sequence ID" value="CAE2251255.1"/>
    <property type="molecule type" value="Transcribed_RNA"/>
</dbReference>
<dbReference type="InterPro" id="IPR011992">
    <property type="entry name" value="EF-hand-dom_pair"/>
</dbReference>
<evidence type="ECO:0000256" key="1">
    <source>
        <dbReference type="ARBA" id="ARBA00020786"/>
    </source>
</evidence>
<evidence type="ECO:0000313" key="8">
    <source>
        <dbReference type="EMBL" id="CAE2251311.1"/>
    </source>
</evidence>
<feature type="domain" description="EF-hand" evidence="4">
    <location>
        <begin position="45"/>
        <end position="80"/>
    </location>
</feature>
<protein>
    <recommendedName>
        <fullName evidence="1">Calmodulin</fullName>
    </recommendedName>
</protein>
<dbReference type="SUPFAM" id="SSF47473">
    <property type="entry name" value="EF-hand"/>
    <property type="match status" value="1"/>
</dbReference>
<sequence>MLPTNFLSFHALFLFQMKNLEIDKNNTVDFPNFLKLMASILSDTDSEEEIIEAFKIFDKDEDGLITVAEFRHIVINLGERLTDEELEEIIKTCTNDGEDRVNYMEFVKMISSK</sequence>
<dbReference type="Gene3D" id="1.10.238.10">
    <property type="entry name" value="EF-hand"/>
    <property type="match status" value="1"/>
</dbReference>
<dbReference type="PROSITE" id="PS50222">
    <property type="entry name" value="EF_HAND_2"/>
    <property type="match status" value="1"/>
</dbReference>
<dbReference type="EMBL" id="HBKQ01031536">
    <property type="protein sequence ID" value="CAE2251270.1"/>
    <property type="molecule type" value="Transcribed_RNA"/>
</dbReference>
<gene>
    <name evidence="5" type="ORF">OAUR00152_LOCUS21450</name>
    <name evidence="6" type="ORF">OAUR00152_LOCUS21457</name>
    <name evidence="7" type="ORF">OAUR00152_LOCUS21467</name>
    <name evidence="8" type="ORF">OAUR00152_LOCUS21476</name>
</gene>
<keyword evidence="3" id="KW-0106">Calcium</keyword>
<proteinExistence type="predicted"/>
<evidence type="ECO:0000256" key="3">
    <source>
        <dbReference type="ARBA" id="ARBA00022837"/>
    </source>
</evidence>
<dbReference type="InterPro" id="IPR018247">
    <property type="entry name" value="EF_Hand_1_Ca_BS"/>
</dbReference>
<dbReference type="AlphaFoldDB" id="A0A6U6FWE9"/>
<dbReference type="PANTHER" id="PTHR23048">
    <property type="entry name" value="MYOSIN LIGHT CHAIN 1, 3"/>
    <property type="match status" value="1"/>
</dbReference>
<dbReference type="GO" id="GO:0005509">
    <property type="term" value="F:calcium ion binding"/>
    <property type="evidence" value="ECO:0007669"/>
    <property type="project" value="InterPro"/>
</dbReference>
<evidence type="ECO:0000256" key="2">
    <source>
        <dbReference type="ARBA" id="ARBA00022737"/>
    </source>
</evidence>
<evidence type="ECO:0000313" key="6">
    <source>
        <dbReference type="EMBL" id="CAE2251270.1"/>
    </source>
</evidence>
<dbReference type="EMBL" id="HBKQ01031559">
    <property type="protein sequence ID" value="CAE2251311.1"/>
    <property type="molecule type" value="Transcribed_RNA"/>
</dbReference>
<dbReference type="PROSITE" id="PS00018">
    <property type="entry name" value="EF_HAND_1"/>
    <property type="match status" value="1"/>
</dbReference>
<accession>A0A6U6FWE9</accession>